<evidence type="ECO:0000313" key="4">
    <source>
        <dbReference type="EMBL" id="ODH41026.1"/>
    </source>
</evidence>
<dbReference type="Pfam" id="PF15508">
    <property type="entry name" value="NAAA-beta"/>
    <property type="match status" value="1"/>
</dbReference>
<accession>A0A1D2JLI1</accession>
<evidence type="ECO:0000313" key="5">
    <source>
        <dbReference type="Proteomes" id="UP000242814"/>
    </source>
</evidence>
<dbReference type="GO" id="GO:0017040">
    <property type="term" value="F:N-acylsphingosine amidohydrolase activity"/>
    <property type="evidence" value="ECO:0007669"/>
    <property type="project" value="UniProtKB-EC"/>
</dbReference>
<protein>
    <recommendedName>
        <fullName evidence="1">ceramidase</fullName>
        <ecNumber evidence="1">3.5.1.23</ecNumber>
    </recommendedName>
</protein>
<feature type="domain" description="Acid ceramidase N-terminal" evidence="3">
    <location>
        <begin position="68"/>
        <end position="129"/>
    </location>
</feature>
<dbReference type="AlphaFoldDB" id="A0A1D2JLI1"/>
<dbReference type="EC" id="3.5.1.23" evidence="1"/>
<proteinExistence type="predicted"/>
<comment type="caution">
    <text evidence="4">The sequence shown here is derived from an EMBL/GenBank/DDBJ whole genome shotgun (WGS) entry which is preliminary data.</text>
</comment>
<gene>
    <name evidence="4" type="ORF">ACO22_01477</name>
</gene>
<evidence type="ECO:0000259" key="3">
    <source>
        <dbReference type="Pfam" id="PF15508"/>
    </source>
</evidence>
<dbReference type="Proteomes" id="UP000242814">
    <property type="component" value="Unassembled WGS sequence"/>
</dbReference>
<dbReference type="PANTHER" id="PTHR28583">
    <property type="entry name" value="ACID AMIDASE"/>
    <property type="match status" value="1"/>
</dbReference>
<reference evidence="4 5" key="1">
    <citation type="submission" date="2016-06" db="EMBL/GenBank/DDBJ databases">
        <authorList>
            <person name="Kjaerup R.B."/>
            <person name="Dalgaard T.S."/>
            <person name="Juul-Madsen H.R."/>
        </authorList>
    </citation>
    <scope>NUCLEOTIDE SEQUENCE [LARGE SCALE GENOMIC DNA]</scope>
    <source>
        <strain evidence="4 5">Pb300</strain>
    </source>
</reference>
<dbReference type="VEuPathDB" id="FungiDB:PADG_05719"/>
<dbReference type="EMBL" id="LZYO01000036">
    <property type="protein sequence ID" value="ODH41026.1"/>
    <property type="molecule type" value="Genomic_DNA"/>
</dbReference>
<dbReference type="VEuPathDB" id="FungiDB:PABG_05408"/>
<dbReference type="PANTHER" id="PTHR28583:SF1">
    <property type="entry name" value="ACID CERAMIDASE"/>
    <property type="match status" value="1"/>
</dbReference>
<evidence type="ECO:0000256" key="2">
    <source>
        <dbReference type="SAM" id="MobiDB-lite"/>
    </source>
</evidence>
<dbReference type="InterPro" id="IPR029130">
    <property type="entry name" value="Acid_ceramidase_N"/>
</dbReference>
<organism evidence="4 5">
    <name type="scientific">Paracoccidioides brasiliensis</name>
    <dbReference type="NCBI Taxonomy" id="121759"/>
    <lineage>
        <taxon>Eukaryota</taxon>
        <taxon>Fungi</taxon>
        <taxon>Dikarya</taxon>
        <taxon>Ascomycota</taxon>
        <taxon>Pezizomycotina</taxon>
        <taxon>Eurotiomycetes</taxon>
        <taxon>Eurotiomycetidae</taxon>
        <taxon>Onygenales</taxon>
        <taxon>Ajellomycetaceae</taxon>
        <taxon>Paracoccidioides</taxon>
    </lineage>
</organism>
<feature type="compositionally biased region" description="Basic and acidic residues" evidence="2">
    <location>
        <begin position="425"/>
        <end position="440"/>
    </location>
</feature>
<sequence length="529" mass="59272">MCLGLNIQIQPWNSSNAFVILPKFWWLQFGGLQPKARTSVSILNCNYTSTKDKAMARSTGPAGVTGDTPPVHRIDLSLPPAKRYVELAKSYRDKMRSLTGLFDELVESVHPGINVIWVKRAARLFLRKLYTHEETEEIKGISKATGIDLYLLVSLNVVLDLLMGCTSGGARCRDAQDSSSKMLHFRTLDWGMDVLRELIVQLEFVRSPETEKVLATSITYVGFVGVLTGVRRNLSVSLNFRPNHDMSKRFVNLKFYANRLLVLLGIRRSVSSLLRQYLLPPNPARWNFLTRVWSTAAQPWHLQSLSAITAALPQTPTTAAYIILSDGATTTVLEKDYRSAVTRSSSSFIVATNVDLAMESLNSTNSTTRASTSEPEECQLTGLEGLQDLIEDSIERKACMQSFWDARTRQVHRNSRNRVGKGQRLPKETPETSGRRDPLQRTRSSRASGCQDITSSAPPNTSQNRELSPETEQTTFQDQEVTAAPLEVMEWTSTHPITNEMTHFATVMDPAEGRVVWIQRYLHPLPSQG</sequence>
<feature type="compositionally biased region" description="Polar residues" evidence="2">
    <location>
        <begin position="441"/>
        <end position="477"/>
    </location>
</feature>
<name>A0A1D2JLI1_PARBR</name>
<feature type="region of interest" description="Disordered" evidence="2">
    <location>
        <begin position="411"/>
        <end position="477"/>
    </location>
</feature>
<evidence type="ECO:0000256" key="1">
    <source>
        <dbReference type="ARBA" id="ARBA00011891"/>
    </source>
</evidence>
<feature type="compositionally biased region" description="Basic residues" evidence="2">
    <location>
        <begin position="411"/>
        <end position="421"/>
    </location>
</feature>